<feature type="compositionally biased region" description="Basic residues" evidence="5">
    <location>
        <begin position="901"/>
        <end position="911"/>
    </location>
</feature>
<feature type="compositionally biased region" description="Polar residues" evidence="5">
    <location>
        <begin position="243"/>
        <end position="258"/>
    </location>
</feature>
<feature type="region of interest" description="Disordered" evidence="5">
    <location>
        <begin position="1450"/>
        <end position="1478"/>
    </location>
</feature>
<feature type="compositionally biased region" description="Polar residues" evidence="5">
    <location>
        <begin position="1161"/>
        <end position="1170"/>
    </location>
</feature>
<proteinExistence type="predicted"/>
<dbReference type="Pfam" id="PF13087">
    <property type="entry name" value="AAA_12"/>
    <property type="match status" value="1"/>
</dbReference>
<keyword evidence="9" id="KW-1185">Reference proteome</keyword>
<name>A0A2V3IZQ9_9FLOR</name>
<dbReference type="InterPro" id="IPR041677">
    <property type="entry name" value="DNA2/NAM7_AAA_11"/>
</dbReference>
<dbReference type="CDD" id="cd18808">
    <property type="entry name" value="SF1_C_Upf1"/>
    <property type="match status" value="1"/>
</dbReference>
<dbReference type="OrthoDB" id="6513042at2759"/>
<dbReference type="STRING" id="448386.A0A2V3IZQ9"/>
<feature type="region of interest" description="Disordered" evidence="5">
    <location>
        <begin position="353"/>
        <end position="378"/>
    </location>
</feature>
<feature type="compositionally biased region" description="Polar residues" evidence="5">
    <location>
        <begin position="1221"/>
        <end position="1230"/>
    </location>
</feature>
<evidence type="ECO:0000259" key="7">
    <source>
        <dbReference type="Pfam" id="PF13087"/>
    </source>
</evidence>
<feature type="domain" description="DNA2/NAM7 helicase-like C-terminal" evidence="7">
    <location>
        <begin position="647"/>
        <end position="856"/>
    </location>
</feature>
<evidence type="ECO:0000256" key="4">
    <source>
        <dbReference type="ARBA" id="ARBA00022840"/>
    </source>
</evidence>
<dbReference type="CDD" id="cd18042">
    <property type="entry name" value="DEXXQc_SETX"/>
    <property type="match status" value="1"/>
</dbReference>
<dbReference type="EMBL" id="NBIV01000022">
    <property type="protein sequence ID" value="PXF47631.1"/>
    <property type="molecule type" value="Genomic_DNA"/>
</dbReference>
<gene>
    <name evidence="8" type="ORF">BWQ96_02610</name>
</gene>
<dbReference type="FunFam" id="3.40.50.300:FF:000326">
    <property type="entry name" value="P-loop containing nucleoside triphosphate hydrolase"/>
    <property type="match status" value="1"/>
</dbReference>
<keyword evidence="3 8" id="KW-0347">Helicase</keyword>
<feature type="compositionally biased region" description="Polar residues" evidence="5">
    <location>
        <begin position="927"/>
        <end position="939"/>
    </location>
</feature>
<keyword evidence="1" id="KW-0547">Nucleotide-binding</keyword>
<feature type="compositionally biased region" description="Basic and acidic residues" evidence="5">
    <location>
        <begin position="1207"/>
        <end position="1220"/>
    </location>
</feature>
<dbReference type="Gene3D" id="3.40.50.300">
    <property type="entry name" value="P-loop containing nucleotide triphosphate hydrolases"/>
    <property type="match status" value="2"/>
</dbReference>
<feature type="region of interest" description="Disordered" evidence="5">
    <location>
        <begin position="1049"/>
        <end position="1314"/>
    </location>
</feature>
<dbReference type="SUPFAM" id="SSF52540">
    <property type="entry name" value="P-loop containing nucleoside triphosphate hydrolases"/>
    <property type="match status" value="1"/>
</dbReference>
<dbReference type="PANTHER" id="PTHR10887:SF525">
    <property type="entry name" value="P-LOOP CONTAINING NUCLEOSIDE TRIPHOSPHATE HYDROLASES SUPERFAMILY PROTEIN"/>
    <property type="match status" value="1"/>
</dbReference>
<dbReference type="Pfam" id="PF13086">
    <property type="entry name" value="AAA_11"/>
    <property type="match status" value="1"/>
</dbReference>
<feature type="region of interest" description="Disordered" evidence="5">
    <location>
        <begin position="892"/>
        <end position="964"/>
    </location>
</feature>
<evidence type="ECO:0000313" key="8">
    <source>
        <dbReference type="EMBL" id="PXF47631.1"/>
    </source>
</evidence>
<comment type="caution">
    <text evidence="8">The sequence shown here is derived from an EMBL/GenBank/DDBJ whole genome shotgun (WGS) entry which is preliminary data.</text>
</comment>
<accession>A0A2V3IZQ9</accession>
<evidence type="ECO:0000256" key="3">
    <source>
        <dbReference type="ARBA" id="ARBA00022806"/>
    </source>
</evidence>
<evidence type="ECO:0000256" key="1">
    <source>
        <dbReference type="ARBA" id="ARBA00022741"/>
    </source>
</evidence>
<feature type="domain" description="DNA2/NAM7 helicase helicase" evidence="6">
    <location>
        <begin position="286"/>
        <end position="639"/>
    </location>
</feature>
<dbReference type="InterPro" id="IPR041679">
    <property type="entry name" value="DNA2/NAM7-like_C"/>
</dbReference>
<dbReference type="GO" id="GO:0016787">
    <property type="term" value="F:hydrolase activity"/>
    <property type="evidence" value="ECO:0007669"/>
    <property type="project" value="UniProtKB-KW"/>
</dbReference>
<keyword evidence="4" id="KW-0067">ATP-binding</keyword>
<feature type="compositionally biased region" description="Basic and acidic residues" evidence="5">
    <location>
        <begin position="360"/>
        <end position="375"/>
    </location>
</feature>
<feature type="compositionally biased region" description="Basic and acidic residues" evidence="5">
    <location>
        <begin position="1172"/>
        <end position="1181"/>
    </location>
</feature>
<evidence type="ECO:0000256" key="2">
    <source>
        <dbReference type="ARBA" id="ARBA00022801"/>
    </source>
</evidence>
<sequence length="1478" mass="163541">MQAVTTTPQTRSLAQIVCEWQPSQLSETTARFSENSSAPQTTFPTYHSYKAYFEPLLFAELSAELLSAIEKYHRAPTSRQSKIRARREESGTTVAIVTVQKVIKSHPPGFGWTVDVETCDRRGPIGCVDNDIVAVWSQPATENSQHNRSASSTRKIPSSAVLSLIKSINRTGCRLITSRFPEDHENNLLATDPEHSNKQSSKTRRWNILRVGSITTVKREFDALQTIKNSVLLPVILRPRLQQSTSTDGGSENGSNGARKQVNDADASSFASEHFFTNVVVEKTGLNPSQARAIIHSSTTRSGFSVIQGPPGTGKTRTLIGLLNVVHMTQYQKYYEGLLASLESLHGSVKQKQTAAKAASSDRAEEKKNDTDKSTEGSLLETMMDDMSKTISVATDINTLAFPKHIRRPRLLICAPSNSAVDEVLTRLVRSKFVDGQGRQYCPELARIGAGDRVSDAAKPLTAEGQAERFLDRVCGEEMNPEAREKAQRKSLTSWQNRCNTLLVQLSRTPKDQESSQSVIIQLHENLERLDRDMRRLRIAVADGKKGLTREDKLRMIARTYVEDAQLVFATLSGSASSILTRSTSSDFFDDGQTALFDTVVIDEAAQATETSCLVPLTLGASRCLLVGDPQQLPATVLSSGSAGLAYGQSLLERVCRAGQAVLLLDTQYRMHPAISSFPRRYFYNGRLVDDHSVQDENRARPYHRHSLRPKFGPYVFLDISEGREKRTRDDKSVFNPAEAELAALIYTKLKKEFPQDPLFSAAAKTPGSVSGFGVVTPYKRQMQELRQSFDRAGIPTGDVEIDTVDSYQGREKEFVVFSCVRTVSLNRGIGFVRDVRRMNVGLTRARASLIILGSAQALAEGSQDWAELIEDANSRGCLLSVTNIARCLEPAPPHEDPHVQCKKQGNRKGKSPAQNQIPRKVETVQDRGNTNRKPNSGPTDPRKRLQRRDRKEPPKVPTPQAGADVVTAKTEKNAQQNVQATHEVEQQHGMLQVHANQPEITQMTKVLSDAGFENVKAVEATLADHVNRGGNLDIETVMAAAIASNGSHPIEPLAETKKNAEDESKSGKPSRMNSTPDPQVETVVGDSTKGDGTDQHFTEQKASRPSNEDLTFKNDFLRPDHREIKGTPAKISRADKRPKKAKYKEVPKESATPSGWDLLFSQNKGNTENPAVKKEVEIKNDANIAANQSTSASSKEKSLIPQVPPVEKKDVASDTHPKEQYQSMDSSFRGNEGEWGTHVGRRDSLPYSHRGPRPWIDRGRGKRPRGHDFHESRSRGYERARSRQKRGRPDRHHDHFHSDHASAAYGPSSSWSNSAPYGSNVAGGYPMMGMMDPSMAVAPPGLLPLQPVQPQAIQQQLYQQQMIQQQALQQQVLQQQAIQHQALQQQAAQQEALRQQSVLMQISAAGMNPNTISPSVYPVSDFNGYVGGMTGGELHGGMNQEQWARESWGTGKTNQNGYGGRSRGRGRFRGHRRGRWR</sequence>
<evidence type="ECO:0000259" key="6">
    <source>
        <dbReference type="Pfam" id="PF13086"/>
    </source>
</evidence>
<keyword evidence="2" id="KW-0378">Hydrolase</keyword>
<dbReference type="GO" id="GO:0004386">
    <property type="term" value="F:helicase activity"/>
    <property type="evidence" value="ECO:0007669"/>
    <property type="project" value="UniProtKB-KW"/>
</dbReference>
<dbReference type="InterPro" id="IPR045055">
    <property type="entry name" value="DNA2/NAM7-like"/>
</dbReference>
<dbReference type="InterPro" id="IPR027417">
    <property type="entry name" value="P-loop_NTPase"/>
</dbReference>
<feature type="compositionally biased region" description="Basic and acidic residues" evidence="5">
    <location>
        <begin position="1267"/>
        <end position="1282"/>
    </location>
</feature>
<organism evidence="8 9">
    <name type="scientific">Gracilariopsis chorda</name>
    <dbReference type="NCBI Taxonomy" id="448386"/>
    <lineage>
        <taxon>Eukaryota</taxon>
        <taxon>Rhodophyta</taxon>
        <taxon>Florideophyceae</taxon>
        <taxon>Rhodymeniophycidae</taxon>
        <taxon>Gracilariales</taxon>
        <taxon>Gracilariaceae</taxon>
        <taxon>Gracilariopsis</taxon>
    </lineage>
</organism>
<dbReference type="InterPro" id="IPR047187">
    <property type="entry name" value="SF1_C_Upf1"/>
</dbReference>
<dbReference type="GO" id="GO:0005694">
    <property type="term" value="C:chromosome"/>
    <property type="evidence" value="ECO:0007669"/>
    <property type="project" value="UniProtKB-ARBA"/>
</dbReference>
<dbReference type="GO" id="GO:0005524">
    <property type="term" value="F:ATP binding"/>
    <property type="evidence" value="ECO:0007669"/>
    <property type="project" value="UniProtKB-KW"/>
</dbReference>
<evidence type="ECO:0000313" key="9">
    <source>
        <dbReference type="Proteomes" id="UP000247409"/>
    </source>
</evidence>
<feature type="compositionally biased region" description="Basic residues" evidence="5">
    <location>
        <begin position="1463"/>
        <end position="1478"/>
    </location>
</feature>
<reference evidence="8 9" key="1">
    <citation type="journal article" date="2018" name="Mol. Biol. Evol.">
        <title>Analysis of the draft genome of the red seaweed Gracilariopsis chorda provides insights into genome size evolution in Rhodophyta.</title>
        <authorList>
            <person name="Lee J."/>
            <person name="Yang E.C."/>
            <person name="Graf L."/>
            <person name="Yang J.H."/>
            <person name="Qiu H."/>
            <person name="Zel Zion U."/>
            <person name="Chan C.X."/>
            <person name="Stephens T.G."/>
            <person name="Weber A.P.M."/>
            <person name="Boo G.H."/>
            <person name="Boo S.M."/>
            <person name="Kim K.M."/>
            <person name="Shin Y."/>
            <person name="Jung M."/>
            <person name="Lee S.J."/>
            <person name="Yim H.S."/>
            <person name="Lee J.H."/>
            <person name="Bhattacharya D."/>
            <person name="Yoon H.S."/>
        </authorList>
    </citation>
    <scope>NUCLEOTIDE SEQUENCE [LARGE SCALE GENOMIC DNA]</scope>
    <source>
        <strain evidence="8 9">SKKU-2015</strain>
        <tissue evidence="8">Whole body</tissue>
    </source>
</reference>
<dbReference type="PANTHER" id="PTHR10887">
    <property type="entry name" value="DNA2/NAM7 HELICASE FAMILY"/>
    <property type="match status" value="1"/>
</dbReference>
<protein>
    <submittedName>
        <fullName evidence="8">Helicase SEN1</fullName>
    </submittedName>
</protein>
<feature type="region of interest" description="Disordered" evidence="5">
    <location>
        <begin position="243"/>
        <end position="264"/>
    </location>
</feature>
<feature type="compositionally biased region" description="Basic and acidic residues" evidence="5">
    <location>
        <begin position="1089"/>
        <end position="1126"/>
    </location>
</feature>
<feature type="compositionally biased region" description="Basic and acidic residues" evidence="5">
    <location>
        <begin position="1055"/>
        <end position="1067"/>
    </location>
</feature>
<feature type="compositionally biased region" description="Basic and acidic residues" evidence="5">
    <location>
        <begin position="1292"/>
        <end position="1301"/>
    </location>
</feature>
<evidence type="ECO:0000256" key="5">
    <source>
        <dbReference type="SAM" id="MobiDB-lite"/>
    </source>
</evidence>
<dbReference type="Proteomes" id="UP000247409">
    <property type="component" value="Unassembled WGS sequence"/>
</dbReference>